<evidence type="ECO:0000256" key="1">
    <source>
        <dbReference type="ARBA" id="ARBA00023242"/>
    </source>
</evidence>
<dbReference type="EMBL" id="MLGG01000068">
    <property type="protein sequence ID" value="KAK1449321.1"/>
    <property type="molecule type" value="Genomic_DNA"/>
</dbReference>
<sequence length="550" mass="59825">MGSPTRCKSLNEPQKPVQYHPSDRNPAIDRPEDNGLGFGALTTSSNTIQSCCKASGFNGRQLGYVQGCDLRKPSCNRCTSLGRACPGYADPWAVVHRQQNASAAHQVQVRVAKRLKERGAFDPASSILEVDEEGTSPDSVEEEEIQRRLRTVPKAFQVDSELISLNHFYSNYASGGEVALFNLFPSMKSSAASSPVLQEALKATALASSSLQMCQAGLMAQARQHYGKAISKIGGALKDNSTAQDDSVVVALLTLGLFEAIVPDTSPRKITSHCRGSLALLRYRAEQGVATSLDKGLLAFVVHLGMLEIFIGQEGRSPVLVGLKQAAWAKDGMVEPLLVRAIDYKHMIQHVLSSADIERASVSHVTEIFQIGIDIIRDIEAAANYRILSPGPRNKPGPDGAVDEDLNSFNHLLGRKSDASDAIAKGLYLTIRLHLIEYILSLSIALGEPTREELKTLVNLPHGLTAMEQVCEQIRIVFGFDGRDSACTTQGVGFNAWCMFWPMIAVLKSAFADKDTKMWIMDKCMAVSQASGFGMAMYQQGWFETDGAKD</sequence>
<dbReference type="InterPro" id="IPR053175">
    <property type="entry name" value="DHMBA_Reg_Transcription_Factor"/>
</dbReference>
<feature type="compositionally biased region" description="Basic and acidic residues" evidence="2">
    <location>
        <begin position="21"/>
        <end position="33"/>
    </location>
</feature>
<dbReference type="InterPro" id="IPR021858">
    <property type="entry name" value="Fun_TF"/>
</dbReference>
<evidence type="ECO:0000313" key="3">
    <source>
        <dbReference type="EMBL" id="KAK1449321.1"/>
    </source>
</evidence>
<dbReference type="AlphaFoldDB" id="A0AAI9U0D4"/>
<keyword evidence="4" id="KW-1185">Reference proteome</keyword>
<dbReference type="PANTHER" id="PTHR38791">
    <property type="entry name" value="ZN(II)2CYS6 TRANSCRIPTION FACTOR (EUROFUNG)-RELATED-RELATED"/>
    <property type="match status" value="1"/>
</dbReference>
<feature type="region of interest" description="Disordered" evidence="2">
    <location>
        <begin position="1"/>
        <end position="35"/>
    </location>
</feature>
<evidence type="ECO:0000256" key="2">
    <source>
        <dbReference type="SAM" id="MobiDB-lite"/>
    </source>
</evidence>
<comment type="caution">
    <text evidence="3">The sequence shown here is derived from an EMBL/GenBank/DDBJ whole genome shotgun (WGS) entry which is preliminary data.</text>
</comment>
<dbReference type="Pfam" id="PF11951">
    <property type="entry name" value="Fungal_trans_2"/>
    <property type="match status" value="1"/>
</dbReference>
<dbReference type="Proteomes" id="UP001239795">
    <property type="component" value="Unassembled WGS sequence"/>
</dbReference>
<protein>
    <recommendedName>
        <fullName evidence="5">Zn(2)-C6 fungal-type domain-containing protein</fullName>
    </recommendedName>
</protein>
<keyword evidence="1" id="KW-0539">Nucleus</keyword>
<evidence type="ECO:0008006" key="5">
    <source>
        <dbReference type="Google" id="ProtNLM"/>
    </source>
</evidence>
<gene>
    <name evidence="3" type="ORF">CMEL01_08636</name>
</gene>
<accession>A0AAI9U0D4</accession>
<evidence type="ECO:0000313" key="4">
    <source>
        <dbReference type="Proteomes" id="UP001239795"/>
    </source>
</evidence>
<feature type="compositionally biased region" description="Polar residues" evidence="2">
    <location>
        <begin position="1"/>
        <end position="12"/>
    </location>
</feature>
<organism evidence="3 4">
    <name type="scientific">Colletotrichum melonis</name>
    <dbReference type="NCBI Taxonomy" id="1209925"/>
    <lineage>
        <taxon>Eukaryota</taxon>
        <taxon>Fungi</taxon>
        <taxon>Dikarya</taxon>
        <taxon>Ascomycota</taxon>
        <taxon>Pezizomycotina</taxon>
        <taxon>Sordariomycetes</taxon>
        <taxon>Hypocreomycetidae</taxon>
        <taxon>Glomerellales</taxon>
        <taxon>Glomerellaceae</taxon>
        <taxon>Colletotrichum</taxon>
        <taxon>Colletotrichum acutatum species complex</taxon>
    </lineage>
</organism>
<proteinExistence type="predicted"/>
<name>A0AAI9U0D4_9PEZI</name>
<reference evidence="3 4" key="1">
    <citation type="submission" date="2016-10" db="EMBL/GenBank/DDBJ databases">
        <title>The genome sequence of Colletotrichum fioriniae PJ7.</title>
        <authorList>
            <person name="Baroncelli R."/>
        </authorList>
    </citation>
    <scope>NUCLEOTIDE SEQUENCE [LARGE SCALE GENOMIC DNA]</scope>
    <source>
        <strain evidence="3">Col 31</strain>
    </source>
</reference>